<dbReference type="EMBL" id="BAABCY010000033">
    <property type="protein sequence ID" value="GAA3563115.1"/>
    <property type="molecule type" value="Genomic_DNA"/>
</dbReference>
<gene>
    <name evidence="1" type="ORF">GCM10022395_12160</name>
</gene>
<name>A0ABP6X8X8_9FLAO</name>
<accession>A0ABP6X8X8</accession>
<dbReference type="Pfam" id="PF13618">
    <property type="entry name" value="Gluconate_2-dh3"/>
    <property type="match status" value="1"/>
</dbReference>
<organism evidence="1 2">
    <name type="scientific">Snuella lapsa</name>
    <dbReference type="NCBI Taxonomy" id="870481"/>
    <lineage>
        <taxon>Bacteria</taxon>
        <taxon>Pseudomonadati</taxon>
        <taxon>Bacteroidota</taxon>
        <taxon>Flavobacteriia</taxon>
        <taxon>Flavobacteriales</taxon>
        <taxon>Flavobacteriaceae</taxon>
        <taxon>Snuella</taxon>
    </lineage>
</organism>
<proteinExistence type="predicted"/>
<dbReference type="Proteomes" id="UP001500954">
    <property type="component" value="Unassembled WGS sequence"/>
</dbReference>
<sequence>MNRRDSLKSILLGSVATGLALNGCTSNVQKPDGLPKAEEGLLYGRTESEKLRDKKLFESVFFSEHELSTIAVLCDIILPKSEAYASATEADTAEFIAFIVKDIREHQTPLRGGVMWLDSFSNKLYNKEFIKCSEEEQFNICDQIAYPGKTKPELIQGEAFFTRLRNLTLTGYYTSKIGMEELGYKGNTPNVWDGVPDHILKKHGFEYEEAWLAKCVDQSKRGDIAQWDDEGNLIS</sequence>
<keyword evidence="2" id="KW-1185">Reference proteome</keyword>
<dbReference type="RefSeq" id="WP_345004989.1">
    <property type="nucleotide sequence ID" value="NZ_BAABCY010000033.1"/>
</dbReference>
<dbReference type="InterPro" id="IPR027056">
    <property type="entry name" value="Gluconate_2DH_su3"/>
</dbReference>
<evidence type="ECO:0000313" key="2">
    <source>
        <dbReference type="Proteomes" id="UP001500954"/>
    </source>
</evidence>
<reference evidence="2" key="1">
    <citation type="journal article" date="2019" name="Int. J. Syst. Evol. Microbiol.">
        <title>The Global Catalogue of Microorganisms (GCM) 10K type strain sequencing project: providing services to taxonomists for standard genome sequencing and annotation.</title>
        <authorList>
            <consortium name="The Broad Institute Genomics Platform"/>
            <consortium name="The Broad Institute Genome Sequencing Center for Infectious Disease"/>
            <person name="Wu L."/>
            <person name="Ma J."/>
        </authorList>
    </citation>
    <scope>NUCLEOTIDE SEQUENCE [LARGE SCALE GENOMIC DNA]</scope>
    <source>
        <strain evidence="2">JCM 17111</strain>
    </source>
</reference>
<comment type="caution">
    <text evidence="1">The sequence shown here is derived from an EMBL/GenBank/DDBJ whole genome shotgun (WGS) entry which is preliminary data.</text>
</comment>
<protein>
    <submittedName>
        <fullName evidence="1">Gluconate 2-dehydrogenase subunit 3 family protein</fullName>
    </submittedName>
</protein>
<evidence type="ECO:0000313" key="1">
    <source>
        <dbReference type="EMBL" id="GAA3563115.1"/>
    </source>
</evidence>